<accession>A0ABU5TTS8</accession>
<proteinExistence type="predicted"/>
<dbReference type="EMBL" id="JAYGHT010000008">
    <property type="protein sequence ID" value="MEA5518303.1"/>
    <property type="molecule type" value="Genomic_DNA"/>
</dbReference>
<name>A0ABU5TTS8_9CYAN</name>
<dbReference type="RefSeq" id="WP_323273717.1">
    <property type="nucleotide sequence ID" value="NZ_JAYGHT010000008.1"/>
</dbReference>
<evidence type="ECO:0000313" key="1">
    <source>
        <dbReference type="EMBL" id="MEA5518303.1"/>
    </source>
</evidence>
<keyword evidence="2" id="KW-1185">Reference proteome</keyword>
<organism evidence="1 2">
    <name type="scientific">Limnoraphis robusta CCNP1315</name>
    <dbReference type="NCBI Taxonomy" id="3110306"/>
    <lineage>
        <taxon>Bacteria</taxon>
        <taxon>Bacillati</taxon>
        <taxon>Cyanobacteriota</taxon>
        <taxon>Cyanophyceae</taxon>
        <taxon>Oscillatoriophycideae</taxon>
        <taxon>Oscillatoriales</taxon>
        <taxon>Sirenicapillariaceae</taxon>
        <taxon>Limnoraphis</taxon>
    </lineage>
</organism>
<reference evidence="1 2" key="1">
    <citation type="submission" date="2023-12" db="EMBL/GenBank/DDBJ databases">
        <title>Baltic Sea Cyanobacteria.</title>
        <authorList>
            <person name="Delbaje E."/>
            <person name="Fewer D.P."/>
            <person name="Shishido T.K."/>
        </authorList>
    </citation>
    <scope>NUCLEOTIDE SEQUENCE [LARGE SCALE GENOMIC DNA]</scope>
    <source>
        <strain evidence="1 2">CCNP 1315</strain>
    </source>
</reference>
<sequence>MLELMLVNERRVGAGDLVDKKIISDEFIETLKDDKYKTHLDEIKDALSILNDAIESLESCILDEAATLLKQRCFEKSTILSENTQALDIIRNHIREYITQLENEDDWDDENNNDSEFDWENDDQFLEPSQLNNPLEISKVFTLDQSVDVTYFKPTLFRFKQNEYEVNSWRYFLRDLCFILYKLDKEIILSFPNRKEFIGRTRNYFSKKQSDLTCAGKINTNLYVELNLSANDILKLVKKILKAYRIEPHHVEVEVRPVRSI</sequence>
<protein>
    <submittedName>
        <fullName evidence="1">Uncharacterized protein</fullName>
    </submittedName>
</protein>
<comment type="caution">
    <text evidence="1">The sequence shown here is derived from an EMBL/GenBank/DDBJ whole genome shotgun (WGS) entry which is preliminary data.</text>
</comment>
<evidence type="ECO:0000313" key="2">
    <source>
        <dbReference type="Proteomes" id="UP001301728"/>
    </source>
</evidence>
<dbReference type="Proteomes" id="UP001301728">
    <property type="component" value="Unassembled WGS sequence"/>
</dbReference>
<gene>
    <name evidence="1" type="ORF">VB854_05015</name>
</gene>